<dbReference type="InterPro" id="IPR011761">
    <property type="entry name" value="ATP-grasp"/>
</dbReference>
<dbReference type="FunFam" id="3.30.1490.20:FF:000018">
    <property type="entry name" value="Biotin carboxylase"/>
    <property type="match status" value="1"/>
</dbReference>
<dbReference type="PROSITE" id="PS50975">
    <property type="entry name" value="ATP_GRASP"/>
    <property type="match status" value="1"/>
</dbReference>
<evidence type="ECO:0000313" key="8">
    <source>
        <dbReference type="EMBL" id="PCF57395.1"/>
    </source>
</evidence>
<proteinExistence type="predicted"/>
<evidence type="ECO:0000256" key="2">
    <source>
        <dbReference type="ARBA" id="ARBA00022741"/>
    </source>
</evidence>
<keyword evidence="4" id="KW-0092">Biotin</keyword>
<evidence type="ECO:0000259" key="6">
    <source>
        <dbReference type="PROSITE" id="PS50975"/>
    </source>
</evidence>
<dbReference type="SUPFAM" id="SSF52440">
    <property type="entry name" value="PreATP-grasp domain"/>
    <property type="match status" value="1"/>
</dbReference>
<feature type="domain" description="Biotin carboxylation" evidence="7">
    <location>
        <begin position="1"/>
        <end position="444"/>
    </location>
</feature>
<dbReference type="InterPro" id="IPR011764">
    <property type="entry name" value="Biotin_carboxylation_dom"/>
</dbReference>
<dbReference type="InterPro" id="IPR005481">
    <property type="entry name" value="BC-like_N"/>
</dbReference>
<dbReference type="PANTHER" id="PTHR45007:SF1">
    <property type="entry name" value="CARBOXYLASE, PUTATIVE (AFU_ORTHOLOGUE AFUA_5G07570)-RELATED"/>
    <property type="match status" value="1"/>
</dbReference>
<dbReference type="PROSITE" id="PS00867">
    <property type="entry name" value="CPSASE_2"/>
    <property type="match status" value="1"/>
</dbReference>
<dbReference type="EMBL" id="MWUU01000001">
    <property type="protein sequence ID" value="PCF57395.1"/>
    <property type="molecule type" value="Genomic_DNA"/>
</dbReference>
<dbReference type="NCBIfam" id="NF006367">
    <property type="entry name" value="PRK08591.1"/>
    <property type="match status" value="1"/>
</dbReference>
<protein>
    <submittedName>
        <fullName evidence="8">Acetyl-CoA carboxylase biotin carboxylase subunit</fullName>
    </submittedName>
</protein>
<dbReference type="InterPro" id="IPR005479">
    <property type="entry name" value="CPAse_ATP-bd"/>
</dbReference>
<sequence length="456" mass="51097">MFRVLVANRGEIAVRIIRALRELKMESVAIYAVGDENSLHVKLADQAVCIGQANPLDSYLNIRKILAAAEITKANAIHPGYGFLSESPVFAEKVENEGLYFIGPTKETMQRMGDKITARQTVDQAGVPIIPGSKSSVESVDEIKTLAEEIGYPLVIKAASGGGGKGIRIVKEESQLERAFKEAKSEGNKYFNDDRVYVEAFIPVAKHVEVQVLGDGQSRYIHLGERDCSVQRKNQKLIEESPCSALTEEKREKICNDAVKVAKAAQYRSAGTIEFLVTEDAYYFIEMNARIQVEHTVTEMRTDVDLVCEQLRIMQEGTLSLTQDDIHFYGHVIEARINAEDPQNAFRPTPGTVQRLHLPQGFNVRVDSLLYSGYTVSSYYDSLVAKVIVKGENRVHAIEKLKVTLDELVIDGFTTTADFLYAVLSYPPYYEGDARDVDIKFLDRHRIFKEENEDES</sequence>
<dbReference type="GO" id="GO:0005524">
    <property type="term" value="F:ATP binding"/>
    <property type="evidence" value="ECO:0007669"/>
    <property type="project" value="UniProtKB-UniRule"/>
</dbReference>
<dbReference type="Gene3D" id="3.30.470.20">
    <property type="entry name" value="ATP-grasp fold, B domain"/>
    <property type="match status" value="1"/>
</dbReference>
<dbReference type="AlphaFoldDB" id="A0A2A4H1L2"/>
<organism evidence="8 9">
    <name type="scientific">Staphylococcus delphini</name>
    <dbReference type="NCBI Taxonomy" id="53344"/>
    <lineage>
        <taxon>Bacteria</taxon>
        <taxon>Bacillati</taxon>
        <taxon>Bacillota</taxon>
        <taxon>Bacilli</taxon>
        <taxon>Bacillales</taxon>
        <taxon>Staphylococcaceae</taxon>
        <taxon>Staphylococcus</taxon>
        <taxon>Staphylococcus intermedius group</taxon>
    </lineage>
</organism>
<dbReference type="InterPro" id="IPR011054">
    <property type="entry name" value="Rudment_hybrid_motif"/>
</dbReference>
<evidence type="ECO:0000256" key="4">
    <source>
        <dbReference type="ARBA" id="ARBA00023267"/>
    </source>
</evidence>
<feature type="domain" description="ATP-grasp" evidence="6">
    <location>
        <begin position="119"/>
        <end position="315"/>
    </location>
</feature>
<reference evidence="8 9" key="1">
    <citation type="journal article" date="2017" name="PLoS ONE">
        <title>Development of a real-time PCR for detection of Staphylococcus pseudintermedius using a novel automated comparison of whole-genome sequences.</title>
        <authorList>
            <person name="Verstappen K.M."/>
            <person name="Huijbregts L."/>
            <person name="Spaninks M."/>
            <person name="Wagenaar J.A."/>
            <person name="Fluit A.C."/>
            <person name="Duim B."/>
        </authorList>
    </citation>
    <scope>NUCLEOTIDE SEQUENCE [LARGE SCALE GENOMIC DNA]</scope>
    <source>
        <strain evidence="8 9">215070706401-1</strain>
    </source>
</reference>
<dbReference type="Pfam" id="PF02786">
    <property type="entry name" value="CPSase_L_D2"/>
    <property type="match status" value="1"/>
</dbReference>
<accession>A0A2A4H1L2</accession>
<dbReference type="PROSITE" id="PS50979">
    <property type="entry name" value="BC"/>
    <property type="match status" value="1"/>
</dbReference>
<evidence type="ECO:0000259" key="7">
    <source>
        <dbReference type="PROSITE" id="PS50979"/>
    </source>
</evidence>
<keyword evidence="1" id="KW-0436">Ligase</keyword>
<dbReference type="Pfam" id="PF00289">
    <property type="entry name" value="Biotin_carb_N"/>
    <property type="match status" value="1"/>
</dbReference>
<evidence type="ECO:0000256" key="1">
    <source>
        <dbReference type="ARBA" id="ARBA00022598"/>
    </source>
</evidence>
<name>A0A2A4H1L2_9STAP</name>
<dbReference type="PANTHER" id="PTHR45007">
    <property type="entry name" value="CARBOXYLASE, PUTATIVE (AFU_ORTHOLOGUE AFUA_5G07570)-RELATED"/>
    <property type="match status" value="1"/>
</dbReference>
<evidence type="ECO:0000256" key="3">
    <source>
        <dbReference type="ARBA" id="ARBA00022840"/>
    </source>
</evidence>
<dbReference type="InterPro" id="IPR005482">
    <property type="entry name" value="Biotin_COase_C"/>
</dbReference>
<dbReference type="Proteomes" id="UP000218335">
    <property type="component" value="Unassembled WGS sequence"/>
</dbReference>
<evidence type="ECO:0000256" key="5">
    <source>
        <dbReference type="PROSITE-ProRule" id="PRU00409"/>
    </source>
</evidence>
<gene>
    <name evidence="8" type="ORF">B5C08_01285</name>
</gene>
<evidence type="ECO:0000313" key="9">
    <source>
        <dbReference type="Proteomes" id="UP000218335"/>
    </source>
</evidence>
<dbReference type="RefSeq" id="WP_096592059.1">
    <property type="nucleotide sequence ID" value="NZ_MWRM01000001.1"/>
</dbReference>
<dbReference type="SMART" id="SM00878">
    <property type="entry name" value="Biotin_carb_C"/>
    <property type="match status" value="1"/>
</dbReference>
<dbReference type="FunFam" id="3.40.50.20:FF:000010">
    <property type="entry name" value="Propionyl-CoA carboxylase subunit alpha"/>
    <property type="match status" value="1"/>
</dbReference>
<dbReference type="Pfam" id="PF02785">
    <property type="entry name" value="Biotin_carb_C"/>
    <property type="match status" value="1"/>
</dbReference>
<dbReference type="GO" id="GO:0016874">
    <property type="term" value="F:ligase activity"/>
    <property type="evidence" value="ECO:0007669"/>
    <property type="project" value="UniProtKB-KW"/>
</dbReference>
<dbReference type="GO" id="GO:0046872">
    <property type="term" value="F:metal ion binding"/>
    <property type="evidence" value="ECO:0007669"/>
    <property type="project" value="InterPro"/>
</dbReference>
<dbReference type="PROSITE" id="PS00866">
    <property type="entry name" value="CPSASE_1"/>
    <property type="match status" value="1"/>
</dbReference>
<keyword evidence="2 5" id="KW-0547">Nucleotide-binding</keyword>
<dbReference type="SUPFAM" id="SSF56059">
    <property type="entry name" value="Glutathione synthetase ATP-binding domain-like"/>
    <property type="match status" value="1"/>
</dbReference>
<keyword evidence="3 5" id="KW-0067">ATP-binding</keyword>
<comment type="caution">
    <text evidence="8">The sequence shown here is derived from an EMBL/GenBank/DDBJ whole genome shotgun (WGS) entry which is preliminary data.</text>
</comment>
<dbReference type="InterPro" id="IPR016185">
    <property type="entry name" value="PreATP-grasp_dom_sf"/>
</dbReference>
<dbReference type="SUPFAM" id="SSF51246">
    <property type="entry name" value="Rudiment single hybrid motif"/>
    <property type="match status" value="1"/>
</dbReference>